<keyword evidence="2" id="KW-1185">Reference proteome</keyword>
<organism evidence="1 2">
    <name type="scientific">Tanacetum coccineum</name>
    <dbReference type="NCBI Taxonomy" id="301880"/>
    <lineage>
        <taxon>Eukaryota</taxon>
        <taxon>Viridiplantae</taxon>
        <taxon>Streptophyta</taxon>
        <taxon>Embryophyta</taxon>
        <taxon>Tracheophyta</taxon>
        <taxon>Spermatophyta</taxon>
        <taxon>Magnoliopsida</taxon>
        <taxon>eudicotyledons</taxon>
        <taxon>Gunneridae</taxon>
        <taxon>Pentapetalae</taxon>
        <taxon>asterids</taxon>
        <taxon>campanulids</taxon>
        <taxon>Asterales</taxon>
        <taxon>Asteraceae</taxon>
        <taxon>Asteroideae</taxon>
        <taxon>Anthemideae</taxon>
        <taxon>Anthemidinae</taxon>
        <taxon>Tanacetum</taxon>
    </lineage>
</organism>
<protein>
    <submittedName>
        <fullName evidence="1">RNA-directed DNA polymerase, eukaryota, reverse transcriptase zinc-binding domain protein</fullName>
    </submittedName>
</protein>
<dbReference type="GO" id="GO:0003964">
    <property type="term" value="F:RNA-directed DNA polymerase activity"/>
    <property type="evidence" value="ECO:0007669"/>
    <property type="project" value="UniProtKB-KW"/>
</dbReference>
<dbReference type="PANTHER" id="PTHR31286:SF180">
    <property type="entry name" value="OS10G0362600 PROTEIN"/>
    <property type="match status" value="1"/>
</dbReference>
<dbReference type="EMBL" id="BQNB010017435">
    <property type="protein sequence ID" value="GJT63143.1"/>
    <property type="molecule type" value="Genomic_DNA"/>
</dbReference>
<keyword evidence="1" id="KW-0808">Transferase</keyword>
<reference evidence="1" key="1">
    <citation type="journal article" date="2022" name="Int. J. Mol. Sci.">
        <title>Draft Genome of Tanacetum Coccineum: Genomic Comparison of Closely Related Tanacetum-Family Plants.</title>
        <authorList>
            <person name="Yamashiro T."/>
            <person name="Shiraishi A."/>
            <person name="Nakayama K."/>
            <person name="Satake H."/>
        </authorList>
    </citation>
    <scope>NUCLEOTIDE SEQUENCE</scope>
</reference>
<comment type="caution">
    <text evidence="1">The sequence shown here is derived from an EMBL/GenBank/DDBJ whole genome shotgun (WGS) entry which is preliminary data.</text>
</comment>
<accession>A0ABQ5FJF4</accession>
<proteinExistence type="predicted"/>
<dbReference type="PANTHER" id="PTHR31286">
    <property type="entry name" value="GLYCINE-RICH CELL WALL STRUCTURAL PROTEIN 1.8-LIKE"/>
    <property type="match status" value="1"/>
</dbReference>
<dbReference type="InterPro" id="IPR040256">
    <property type="entry name" value="At4g02000-like"/>
</dbReference>
<evidence type="ECO:0000313" key="2">
    <source>
        <dbReference type="Proteomes" id="UP001151760"/>
    </source>
</evidence>
<dbReference type="Proteomes" id="UP001151760">
    <property type="component" value="Unassembled WGS sequence"/>
</dbReference>
<keyword evidence="1" id="KW-0548">Nucleotidyltransferase</keyword>
<name>A0ABQ5FJF4_9ASTR</name>
<keyword evidence="1" id="KW-0695">RNA-directed DNA polymerase</keyword>
<gene>
    <name evidence="1" type="ORF">Tco_1006676</name>
</gene>
<evidence type="ECO:0000313" key="1">
    <source>
        <dbReference type="EMBL" id="GJT63143.1"/>
    </source>
</evidence>
<reference evidence="1" key="2">
    <citation type="submission" date="2022-01" db="EMBL/GenBank/DDBJ databases">
        <authorList>
            <person name="Yamashiro T."/>
            <person name="Shiraishi A."/>
            <person name="Satake H."/>
            <person name="Nakayama K."/>
        </authorList>
    </citation>
    <scope>NUCLEOTIDE SEQUENCE</scope>
</reference>
<sequence>MMKDNGEIRGDVMKSEENVVKINTIEEVRGVKERVENRGNNGFNEVVQEECRNKDVIGNNESMSVNIETERIDNEVANETKEKADREGSVNQAKDMNCCSDYQDTVKPKQKEGSNKSYVSKLIHNLNLKENDLFYMPTTVNEKGNKVVIFKEELVEEGCQKWKLTICGYFVGCRMSVNELKYNIRIMWGQIKLLNVPLEAWSVKGISTISSRLGRPIKMDKITVDMCKEGSGRLGFSRVLVEINAEDEFLKKVEISYVDELKNVKRTKWVKVEYTWKPYRCSHCCAFGRSVQYCKMKPKIEETTHKAGNDQMKNGINEEGFVEVKNKRDASDNKKGYYGTKGNKHQVRQDVGVKYVAKPYWKSLSK</sequence>